<dbReference type="SUPFAM" id="SSF69118">
    <property type="entry name" value="AhpD-like"/>
    <property type="match status" value="1"/>
</dbReference>
<organism evidence="2 3">
    <name type="scientific">Fluctibacter corallii</name>
    <dbReference type="NCBI Taxonomy" id="2984329"/>
    <lineage>
        <taxon>Bacteria</taxon>
        <taxon>Pseudomonadati</taxon>
        <taxon>Pseudomonadota</taxon>
        <taxon>Gammaproteobacteria</taxon>
        <taxon>Alteromonadales</taxon>
        <taxon>Alteromonadaceae</taxon>
        <taxon>Fluctibacter</taxon>
    </lineage>
</organism>
<evidence type="ECO:0000259" key="1">
    <source>
        <dbReference type="Pfam" id="PF02627"/>
    </source>
</evidence>
<dbReference type="Proteomes" id="UP001652504">
    <property type="component" value="Unassembled WGS sequence"/>
</dbReference>
<name>A0ABT3ACH1_9ALTE</name>
<keyword evidence="3" id="KW-1185">Reference proteome</keyword>
<sequence>MKTAISQETLFNTSQNFVSNMLGLGEFSSKHVPESLLHLVRLRVSQINGCCLCLHMHATEARQAGEAQARLDVLGAWKEAECFSTQERAALQWAEALTTLSLHAPEQPAYDALSEVFSQEQVIGLTAAIVEINGWNRISAGFGFKPDIALQQNEEANHA</sequence>
<dbReference type="PANTHER" id="PTHR34846">
    <property type="entry name" value="4-CARBOXYMUCONOLACTONE DECARBOXYLASE FAMILY PROTEIN (AFU_ORTHOLOGUE AFUA_6G11590)"/>
    <property type="match status" value="1"/>
</dbReference>
<gene>
    <name evidence="2" type="ORF">OE749_16785</name>
</gene>
<protein>
    <submittedName>
        <fullName evidence="2">Carboxymuconolactone decarboxylase family protein</fullName>
    </submittedName>
</protein>
<dbReference type="InterPro" id="IPR029032">
    <property type="entry name" value="AhpD-like"/>
</dbReference>
<dbReference type="NCBIfam" id="TIGR00778">
    <property type="entry name" value="ahpD_dom"/>
    <property type="match status" value="1"/>
</dbReference>
<dbReference type="EMBL" id="JAOWKX010000010">
    <property type="protein sequence ID" value="MCV2886353.1"/>
    <property type="molecule type" value="Genomic_DNA"/>
</dbReference>
<reference evidence="2 3" key="1">
    <citation type="submission" date="2022-10" db="EMBL/GenBank/DDBJ databases">
        <title>Aestuariibacter sp. AA17 isolated from Montipora capitata coral fragment.</title>
        <authorList>
            <person name="Emsley S.A."/>
            <person name="Pfannmuller K.M."/>
            <person name="Loughran R.M."/>
            <person name="Shlafstein M."/>
            <person name="Papke E."/>
            <person name="Saw J.H."/>
            <person name="Ushijima B."/>
            <person name="Videau P."/>
        </authorList>
    </citation>
    <scope>NUCLEOTIDE SEQUENCE [LARGE SCALE GENOMIC DNA]</scope>
    <source>
        <strain evidence="2 3">AA17</strain>
    </source>
</reference>
<dbReference type="RefSeq" id="WP_263713641.1">
    <property type="nucleotide sequence ID" value="NZ_JAOWKX010000010.1"/>
</dbReference>
<proteinExistence type="predicted"/>
<comment type="caution">
    <text evidence="2">The sequence shown here is derived from an EMBL/GenBank/DDBJ whole genome shotgun (WGS) entry which is preliminary data.</text>
</comment>
<accession>A0ABT3ACH1</accession>
<dbReference type="PANTHER" id="PTHR34846:SF10">
    <property type="entry name" value="CYTOPLASMIC PROTEIN"/>
    <property type="match status" value="1"/>
</dbReference>
<dbReference type="InterPro" id="IPR004675">
    <property type="entry name" value="AhpD_core"/>
</dbReference>
<evidence type="ECO:0000313" key="3">
    <source>
        <dbReference type="Proteomes" id="UP001652504"/>
    </source>
</evidence>
<feature type="domain" description="Carboxymuconolactone decarboxylase-like" evidence="1">
    <location>
        <begin position="25"/>
        <end position="96"/>
    </location>
</feature>
<evidence type="ECO:0000313" key="2">
    <source>
        <dbReference type="EMBL" id="MCV2886353.1"/>
    </source>
</evidence>
<dbReference type="Gene3D" id="1.20.1290.10">
    <property type="entry name" value="AhpD-like"/>
    <property type="match status" value="1"/>
</dbReference>
<dbReference type="Pfam" id="PF02627">
    <property type="entry name" value="CMD"/>
    <property type="match status" value="1"/>
</dbReference>
<dbReference type="InterPro" id="IPR003779">
    <property type="entry name" value="CMD-like"/>
</dbReference>